<evidence type="ECO:0008006" key="5">
    <source>
        <dbReference type="Google" id="ProtNLM"/>
    </source>
</evidence>
<comment type="caution">
    <text evidence="3">The sequence shown here is derived from an EMBL/GenBank/DDBJ whole genome shotgun (WGS) entry which is preliminary data.</text>
</comment>
<keyword evidence="2" id="KW-0732">Signal</keyword>
<sequence>MKFQLQLLLFVFVLVLISHSSGNEELFTEELLLRPLADHGKVLAHFHFEHRAPFPNRDHQHYSLFPKSIHQLVQKFRIREMELSFTQGRWDYERWGGFDPVSSSNVKPPGVELWAVFDVPPNEVDETWRNLTHTLSGLFCASINFLDSTTAYSAPLWGFQQYYSSGLRYGALPREAVCTENLTPWLKLLPCRDKAGLASILERPSIYNGFYHSQKLRLISTGFGSEEGLQPEIVLQQTLTVVLQSGSQRTTTRAERVHSWSISSIFGRKAKQRCVLAKSSSIFIELDRALVSQLRNLDVKLDEISDDYWNNSAFELSVTPNRVIKEAQSPYNGNLAVLYEYSMDKINSSKPTDIGIMWKLPMVWACLQAPFHASRFLMGSGNERGSIAISLRSTKSDLGFSGGNAIDGSSIQVVVFQVVPWYVKVYFHTLQVIVDGESKMVDDVIEKMHVSPSEDKVSPGVMEMILRFPCDTNSVVLTMEFDKGFLHIDEYPPDANQGFDIPSAVITFPDAQASLFYLEDNLSNSPMLRKFQEKNILLSYTEVLLVPLATPDFSMPYNVITITCTVFALYFGSLLNVLRRRVGEEERFLKNKASKRTRFFPLLLHKLSAKLRGRPQEQPEASSQSSSMGPKLVLKVILVAGVAIGWHFYFR</sequence>
<proteinExistence type="predicted"/>
<feature type="transmembrane region" description="Helical" evidence="1">
    <location>
        <begin position="557"/>
        <end position="578"/>
    </location>
</feature>
<dbReference type="Pfam" id="PF04113">
    <property type="entry name" value="Gpi16"/>
    <property type="match status" value="1"/>
</dbReference>
<keyword evidence="4" id="KW-1185">Reference proteome</keyword>
<protein>
    <recommendedName>
        <fullName evidence="5">GPI transamidase component PIG-T</fullName>
    </recommendedName>
</protein>
<dbReference type="PANTHER" id="PTHR12959">
    <property type="entry name" value="GPI TRANSAMIDASE COMPONENT PIG-T-RELATED"/>
    <property type="match status" value="1"/>
</dbReference>
<reference evidence="3 4" key="1">
    <citation type="submission" date="2020-10" db="EMBL/GenBank/DDBJ databases">
        <title>The Coptis chinensis genome and diversification of protoberbering-type alkaloids.</title>
        <authorList>
            <person name="Wang B."/>
            <person name="Shu S."/>
            <person name="Song C."/>
            <person name="Liu Y."/>
        </authorList>
    </citation>
    <scope>NUCLEOTIDE SEQUENCE [LARGE SCALE GENOMIC DNA]</scope>
    <source>
        <strain evidence="3">HL-2020</strain>
        <tissue evidence="3">Leaf</tissue>
    </source>
</reference>
<gene>
    <name evidence="3" type="ORF">IFM89_039859</name>
</gene>
<keyword evidence="1" id="KW-0812">Transmembrane</keyword>
<dbReference type="OrthoDB" id="331263at2759"/>
<evidence type="ECO:0000256" key="1">
    <source>
        <dbReference type="SAM" id="Phobius"/>
    </source>
</evidence>
<evidence type="ECO:0000313" key="3">
    <source>
        <dbReference type="EMBL" id="KAF9586987.1"/>
    </source>
</evidence>
<dbReference type="GO" id="GO:0016255">
    <property type="term" value="P:attachment of GPI anchor to protein"/>
    <property type="evidence" value="ECO:0007669"/>
    <property type="project" value="InterPro"/>
</dbReference>
<keyword evidence="1" id="KW-0472">Membrane</keyword>
<name>A0A835LC22_9MAGN</name>
<dbReference type="EMBL" id="JADFTS010000061">
    <property type="protein sequence ID" value="KAF9586987.1"/>
    <property type="molecule type" value="Genomic_DNA"/>
</dbReference>
<evidence type="ECO:0000256" key="2">
    <source>
        <dbReference type="SAM" id="SignalP"/>
    </source>
</evidence>
<dbReference type="GO" id="GO:0042765">
    <property type="term" value="C:GPI-anchor transamidase complex"/>
    <property type="evidence" value="ECO:0007669"/>
    <property type="project" value="InterPro"/>
</dbReference>
<evidence type="ECO:0000313" key="4">
    <source>
        <dbReference type="Proteomes" id="UP000631114"/>
    </source>
</evidence>
<dbReference type="PANTHER" id="PTHR12959:SF11">
    <property type="entry name" value="GPI TRANSAMIDASE COMPONENT PIG-T"/>
    <property type="match status" value="1"/>
</dbReference>
<dbReference type="AlphaFoldDB" id="A0A835LC22"/>
<accession>A0A835LC22</accession>
<keyword evidence="1" id="KW-1133">Transmembrane helix</keyword>
<organism evidence="3 4">
    <name type="scientific">Coptis chinensis</name>
    <dbReference type="NCBI Taxonomy" id="261450"/>
    <lineage>
        <taxon>Eukaryota</taxon>
        <taxon>Viridiplantae</taxon>
        <taxon>Streptophyta</taxon>
        <taxon>Embryophyta</taxon>
        <taxon>Tracheophyta</taxon>
        <taxon>Spermatophyta</taxon>
        <taxon>Magnoliopsida</taxon>
        <taxon>Ranunculales</taxon>
        <taxon>Ranunculaceae</taxon>
        <taxon>Coptidoideae</taxon>
        <taxon>Coptis</taxon>
    </lineage>
</organism>
<feature type="chain" id="PRO_5032531931" description="GPI transamidase component PIG-T" evidence="2">
    <location>
        <begin position="23"/>
        <end position="651"/>
    </location>
</feature>
<dbReference type="InterPro" id="IPR007245">
    <property type="entry name" value="PIG-T"/>
</dbReference>
<feature type="transmembrane region" description="Helical" evidence="1">
    <location>
        <begin position="632"/>
        <end position="650"/>
    </location>
</feature>
<dbReference type="Proteomes" id="UP000631114">
    <property type="component" value="Unassembled WGS sequence"/>
</dbReference>
<feature type="signal peptide" evidence="2">
    <location>
        <begin position="1"/>
        <end position="22"/>
    </location>
</feature>